<comment type="pathway">
    <text evidence="3">Cofactor biosynthesis; adenosylcobalamin biosynthesis.</text>
</comment>
<protein>
    <recommendedName>
        <fullName evidence="4">threonine-phosphate decarboxylase</fullName>
        <ecNumber evidence="4">4.1.1.81</ecNumber>
    </recommendedName>
    <alternativeName>
        <fullName evidence="8">L-threonine-O-3-phosphate decarboxylase</fullName>
    </alternativeName>
</protein>
<feature type="domain" description="Aminotransferase class I/classII large" evidence="10">
    <location>
        <begin position="15"/>
        <end position="340"/>
    </location>
</feature>
<dbReference type="CDD" id="cd00609">
    <property type="entry name" value="AAT_like"/>
    <property type="match status" value="1"/>
</dbReference>
<evidence type="ECO:0000256" key="2">
    <source>
        <dbReference type="ARBA" id="ARBA00003444"/>
    </source>
</evidence>
<dbReference type="RefSeq" id="WP_055055179.1">
    <property type="nucleotide sequence ID" value="NZ_CYZD01000001.1"/>
</dbReference>
<dbReference type="Gene3D" id="3.40.640.10">
    <property type="entry name" value="Type I PLP-dependent aspartate aminotransferase-like (Major domain)"/>
    <property type="match status" value="1"/>
</dbReference>
<dbReference type="InterPro" id="IPR004839">
    <property type="entry name" value="Aminotransferase_I/II_large"/>
</dbReference>
<dbReference type="EMBL" id="CZBA01000001">
    <property type="protein sequence ID" value="CUP05326.1"/>
    <property type="molecule type" value="Genomic_DNA"/>
</dbReference>
<evidence type="ECO:0000313" key="16">
    <source>
        <dbReference type="Proteomes" id="UP000265828"/>
    </source>
</evidence>
<evidence type="ECO:0000256" key="9">
    <source>
        <dbReference type="ARBA" id="ARBA00048531"/>
    </source>
</evidence>
<evidence type="ECO:0000313" key="15">
    <source>
        <dbReference type="Proteomes" id="UP000095413"/>
    </source>
</evidence>
<evidence type="ECO:0000256" key="1">
    <source>
        <dbReference type="ARBA" id="ARBA00001933"/>
    </source>
</evidence>
<dbReference type="Gene3D" id="3.90.1150.10">
    <property type="entry name" value="Aspartate Aminotransferase, domain 1"/>
    <property type="match status" value="1"/>
</dbReference>
<gene>
    <name evidence="11" type="primary">cobD_1</name>
    <name evidence="13" type="ORF">DWW07_03575</name>
    <name evidence="11" type="ORF">ERS852394_00237</name>
    <name evidence="12" type="ORF">ERS852533_00139</name>
</gene>
<dbReference type="InterPro" id="IPR015422">
    <property type="entry name" value="PyrdxlP-dep_Trfase_small"/>
</dbReference>
<evidence type="ECO:0000256" key="8">
    <source>
        <dbReference type="ARBA" id="ARBA00029996"/>
    </source>
</evidence>
<dbReference type="GO" id="GO:0030170">
    <property type="term" value="F:pyridoxal phosphate binding"/>
    <property type="evidence" value="ECO:0007669"/>
    <property type="project" value="InterPro"/>
</dbReference>
<dbReference type="UniPathway" id="UPA00148"/>
<dbReference type="EMBL" id="CYZD01000001">
    <property type="protein sequence ID" value="CUN44033.1"/>
    <property type="molecule type" value="Genomic_DNA"/>
</dbReference>
<evidence type="ECO:0000256" key="3">
    <source>
        <dbReference type="ARBA" id="ARBA00004953"/>
    </source>
</evidence>
<evidence type="ECO:0000259" key="10">
    <source>
        <dbReference type="Pfam" id="PF00155"/>
    </source>
</evidence>
<dbReference type="NCBIfam" id="TIGR01140">
    <property type="entry name" value="L_thr_O3P_dcar"/>
    <property type="match status" value="1"/>
</dbReference>
<dbReference type="EC" id="4.1.1.81" evidence="4"/>
<dbReference type="PANTHER" id="PTHR42885">
    <property type="entry name" value="HISTIDINOL-PHOSPHATE AMINOTRANSFERASE-RELATED"/>
    <property type="match status" value="1"/>
</dbReference>
<evidence type="ECO:0000313" key="13">
    <source>
        <dbReference type="EMBL" id="RGV65641.1"/>
    </source>
</evidence>
<evidence type="ECO:0000256" key="7">
    <source>
        <dbReference type="ARBA" id="ARBA00023239"/>
    </source>
</evidence>
<reference evidence="13 16" key="2">
    <citation type="submission" date="2018-08" db="EMBL/GenBank/DDBJ databases">
        <title>A genome reference for cultivated species of the human gut microbiota.</title>
        <authorList>
            <person name="Zou Y."/>
            <person name="Xue W."/>
            <person name="Luo G."/>
        </authorList>
    </citation>
    <scope>NUCLEOTIDE SEQUENCE [LARGE SCALE GENOMIC DNA]</scope>
    <source>
        <strain evidence="13 16">AF14-23</strain>
    </source>
</reference>
<comment type="catalytic activity">
    <reaction evidence="9">
        <text>O-phospho-L-threonine + H(+) = (R)-1-aminopropan-2-yl phosphate + CO2</text>
        <dbReference type="Rhea" id="RHEA:11492"/>
        <dbReference type="ChEBI" id="CHEBI:15378"/>
        <dbReference type="ChEBI" id="CHEBI:16526"/>
        <dbReference type="ChEBI" id="CHEBI:58563"/>
        <dbReference type="ChEBI" id="CHEBI:58675"/>
        <dbReference type="EC" id="4.1.1.81"/>
    </reaction>
</comment>
<dbReference type="GO" id="GO:0048472">
    <property type="term" value="F:threonine-phosphate decarboxylase activity"/>
    <property type="evidence" value="ECO:0007669"/>
    <property type="project" value="UniProtKB-EC"/>
</dbReference>
<evidence type="ECO:0000313" key="11">
    <source>
        <dbReference type="EMBL" id="CUN44033.1"/>
    </source>
</evidence>
<reference evidence="14 15" key="1">
    <citation type="submission" date="2015-09" db="EMBL/GenBank/DDBJ databases">
        <authorList>
            <consortium name="Pathogen Informatics"/>
        </authorList>
    </citation>
    <scope>NUCLEOTIDE SEQUENCE [LARGE SCALE GENOMIC DNA]</scope>
    <source>
        <strain evidence="11 14">2789STDY5608837</strain>
        <strain evidence="12 15">2789STDY5834921</strain>
    </source>
</reference>
<evidence type="ECO:0000256" key="4">
    <source>
        <dbReference type="ARBA" id="ARBA00012285"/>
    </source>
</evidence>
<keyword evidence="5" id="KW-0169">Cobalamin biosynthesis</keyword>
<dbReference type="Pfam" id="PF00155">
    <property type="entry name" value="Aminotran_1_2"/>
    <property type="match status" value="1"/>
</dbReference>
<name>A0A173WX14_9FIRM</name>
<dbReference type="EMBL" id="QRZI01000002">
    <property type="protein sequence ID" value="RGV65641.1"/>
    <property type="molecule type" value="Genomic_DNA"/>
</dbReference>
<comment type="cofactor">
    <cofactor evidence="1">
        <name>pyridoxal 5'-phosphate</name>
        <dbReference type="ChEBI" id="CHEBI:597326"/>
    </cofactor>
</comment>
<dbReference type="OrthoDB" id="9813612at2"/>
<keyword evidence="7 11" id="KW-0456">Lyase</keyword>
<evidence type="ECO:0000313" key="14">
    <source>
        <dbReference type="Proteomes" id="UP000095409"/>
    </source>
</evidence>
<dbReference type="Proteomes" id="UP000095413">
    <property type="component" value="Unassembled WGS sequence"/>
</dbReference>
<dbReference type="SUPFAM" id="SSF53383">
    <property type="entry name" value="PLP-dependent transferases"/>
    <property type="match status" value="1"/>
</dbReference>
<dbReference type="GO" id="GO:0009236">
    <property type="term" value="P:cobalamin biosynthetic process"/>
    <property type="evidence" value="ECO:0007669"/>
    <property type="project" value="UniProtKB-UniPathway"/>
</dbReference>
<dbReference type="Proteomes" id="UP000265828">
    <property type="component" value="Unassembled WGS sequence"/>
</dbReference>
<dbReference type="PANTHER" id="PTHR42885:SF1">
    <property type="entry name" value="THREONINE-PHOSPHATE DECARBOXYLASE"/>
    <property type="match status" value="1"/>
</dbReference>
<dbReference type="InterPro" id="IPR015421">
    <property type="entry name" value="PyrdxlP-dep_Trfase_major"/>
</dbReference>
<evidence type="ECO:0000313" key="12">
    <source>
        <dbReference type="EMBL" id="CUP05326.1"/>
    </source>
</evidence>
<keyword evidence="6" id="KW-0663">Pyridoxal phosphate</keyword>
<organism evidence="11 14">
    <name type="scientific">Blautia obeum</name>
    <dbReference type="NCBI Taxonomy" id="40520"/>
    <lineage>
        <taxon>Bacteria</taxon>
        <taxon>Bacillati</taxon>
        <taxon>Bacillota</taxon>
        <taxon>Clostridia</taxon>
        <taxon>Lachnospirales</taxon>
        <taxon>Lachnospiraceae</taxon>
        <taxon>Blautia</taxon>
    </lineage>
</organism>
<evidence type="ECO:0000256" key="5">
    <source>
        <dbReference type="ARBA" id="ARBA00022573"/>
    </source>
</evidence>
<dbReference type="GeneID" id="79804467"/>
<proteinExistence type="predicted"/>
<sequence>MTKHVHGGNIYTYKNCLDFSANCNPLGTPESVKQAVRDSLEYMKDYPQVGYAPLKKAIAEYEGVASESVICGNGAAELVFSLCQAVKPKKALIPVPTFAEYEQALTSCGCEVEHVLLREEEGFSLQDSFINWLHRDLDMVFLCNPNNPTGISIDREFLFRVLRVCREMDILLVVDECFLDFMEEPGRYTLKAQLSRYHNLFLLKAFTKRYAMAGIRLGYGITENTELLDAMTQVTQPWNISVMAQAAGIAALKETAYVEEGRQMVFREAKYLKEELQRLGMEVFPSEANYIFFHGPENLFEICVEQGVLIRDCSNYSGLRKGYYRVAVRTHEENQELIRAMRDGTTKAAVAHAEVLKQEEQA</sequence>
<accession>A0A173WX14</accession>
<evidence type="ECO:0000256" key="6">
    <source>
        <dbReference type="ARBA" id="ARBA00022898"/>
    </source>
</evidence>
<comment type="function">
    <text evidence="2">Decarboxylates L-threonine-O-3-phosphate to yield (R)-1-amino-2-propanol O-2-phosphate, the precursor for the linkage between the nucleotide loop and the corrin ring in cobalamin.</text>
</comment>
<dbReference type="InterPro" id="IPR015424">
    <property type="entry name" value="PyrdxlP-dep_Trfase"/>
</dbReference>
<dbReference type="Proteomes" id="UP000095409">
    <property type="component" value="Unassembled WGS sequence"/>
</dbReference>
<dbReference type="AlphaFoldDB" id="A0A173WX14"/>
<dbReference type="InterPro" id="IPR005860">
    <property type="entry name" value="CobD"/>
</dbReference>